<dbReference type="OrthoDB" id="445564at2759"/>
<keyword evidence="2" id="KW-1185">Reference proteome</keyword>
<dbReference type="AlphaFoldDB" id="A0A015NGG8"/>
<dbReference type="EMBL" id="JEMT01009076">
    <property type="protein sequence ID" value="EXX78463.1"/>
    <property type="molecule type" value="Genomic_DNA"/>
</dbReference>
<name>A0A015NGG8_RHIIW</name>
<gene>
    <name evidence="1" type="ORF">RirG_014740</name>
</gene>
<comment type="caution">
    <text evidence="1">The sequence shown here is derived from an EMBL/GenBank/DDBJ whole genome shotgun (WGS) entry which is preliminary data.</text>
</comment>
<dbReference type="EMBL" id="JEMT01009076">
    <property type="protein sequence ID" value="EXX78464.1"/>
    <property type="molecule type" value="Genomic_DNA"/>
</dbReference>
<accession>A0A015NGG8</accession>
<protein>
    <submittedName>
        <fullName evidence="1">Uncharacterized protein</fullName>
    </submittedName>
</protein>
<organism evidence="1 2">
    <name type="scientific">Rhizophagus irregularis (strain DAOM 197198w)</name>
    <name type="common">Glomus intraradices</name>
    <dbReference type="NCBI Taxonomy" id="1432141"/>
    <lineage>
        <taxon>Eukaryota</taxon>
        <taxon>Fungi</taxon>
        <taxon>Fungi incertae sedis</taxon>
        <taxon>Mucoromycota</taxon>
        <taxon>Glomeromycotina</taxon>
        <taxon>Glomeromycetes</taxon>
        <taxon>Glomerales</taxon>
        <taxon>Glomeraceae</taxon>
        <taxon>Rhizophagus</taxon>
    </lineage>
</organism>
<proteinExistence type="predicted"/>
<reference evidence="1 2" key="1">
    <citation type="submission" date="2014-02" db="EMBL/GenBank/DDBJ databases">
        <title>Single nucleus genome sequencing reveals high similarity among nuclei of an endomycorrhizal fungus.</title>
        <authorList>
            <person name="Lin K."/>
            <person name="Geurts R."/>
            <person name="Zhang Z."/>
            <person name="Limpens E."/>
            <person name="Saunders D.G."/>
            <person name="Mu D."/>
            <person name="Pang E."/>
            <person name="Cao H."/>
            <person name="Cha H."/>
            <person name="Lin T."/>
            <person name="Zhou Q."/>
            <person name="Shang Y."/>
            <person name="Li Y."/>
            <person name="Ivanov S."/>
            <person name="Sharma T."/>
            <person name="Velzen R.V."/>
            <person name="Ruijter N.D."/>
            <person name="Aanen D.K."/>
            <person name="Win J."/>
            <person name="Kamoun S."/>
            <person name="Bisseling T."/>
            <person name="Huang S."/>
        </authorList>
    </citation>
    <scope>NUCLEOTIDE SEQUENCE [LARGE SCALE GENOMIC DNA]</scope>
    <source>
        <strain evidence="1">DAOM 197198w</strain>
        <strain evidence="2">DAOM197198w</strain>
    </source>
</reference>
<dbReference type="HOGENOM" id="CLU_2689104_0_0_1"/>
<evidence type="ECO:0000313" key="2">
    <source>
        <dbReference type="Proteomes" id="UP000022910"/>
    </source>
</evidence>
<sequence>MPIDLLPISKLKHLDTILQTRIRQLNLIHHITKGYYRRAAANMNLCKFKDALRDFRIVRTLFENRPRPYIQSIL</sequence>
<dbReference type="Proteomes" id="UP000022910">
    <property type="component" value="Unassembled WGS sequence"/>
</dbReference>
<evidence type="ECO:0000313" key="1">
    <source>
        <dbReference type="EMBL" id="EXX78463.1"/>
    </source>
</evidence>